<dbReference type="EMBL" id="VUNH01000001">
    <property type="protein sequence ID" value="MST54762.1"/>
    <property type="molecule type" value="Genomic_DNA"/>
</dbReference>
<keyword evidence="2" id="KW-1185">Reference proteome</keyword>
<proteinExistence type="predicted"/>
<dbReference type="RefSeq" id="WP_154527879.1">
    <property type="nucleotide sequence ID" value="NZ_VUNH01000001.1"/>
</dbReference>
<gene>
    <name evidence="1" type="ORF">FYJ74_01665</name>
</gene>
<comment type="caution">
    <text evidence="1">The sequence shown here is derived from an EMBL/GenBank/DDBJ whole genome shotgun (WGS) entry which is preliminary data.</text>
</comment>
<name>A0A6L5YB41_9BACT</name>
<dbReference type="Proteomes" id="UP000473699">
    <property type="component" value="Unassembled WGS sequence"/>
</dbReference>
<accession>A0A6L5YB41</accession>
<organism evidence="1 2">
    <name type="scientific">Pyramidobacter porci</name>
    <dbReference type="NCBI Taxonomy" id="2605789"/>
    <lineage>
        <taxon>Bacteria</taxon>
        <taxon>Thermotogati</taxon>
        <taxon>Synergistota</taxon>
        <taxon>Synergistia</taxon>
        <taxon>Synergistales</taxon>
        <taxon>Dethiosulfovibrionaceae</taxon>
        <taxon>Pyramidobacter</taxon>
    </lineage>
</organism>
<sequence>MDKDFSDAPTPLTVSSLMRSMLNPDYPSHIVRLLNQVKGWLTKSFRLDGLDLPYWEAIREDPDMFFGELSWLESQAALLPAITPPAPRPEAVVLYLGEVDLTDAMRLAVDYSLIFSREECRRMWVVSDCWIPFDVLEYSDHIKAMAEHGISLRFLVVTPWGWVELPVAALGKVQLPGISSSDGGAGRNRRRHGDDD</sequence>
<dbReference type="AlphaFoldDB" id="A0A6L5YB41"/>
<evidence type="ECO:0000313" key="1">
    <source>
        <dbReference type="EMBL" id="MST54762.1"/>
    </source>
</evidence>
<evidence type="ECO:0000313" key="2">
    <source>
        <dbReference type="Proteomes" id="UP000473699"/>
    </source>
</evidence>
<protein>
    <submittedName>
        <fullName evidence="1">Uncharacterized protein</fullName>
    </submittedName>
</protein>
<reference evidence="1 2" key="1">
    <citation type="submission" date="2019-08" db="EMBL/GenBank/DDBJ databases">
        <title>In-depth cultivation of the pig gut microbiome towards novel bacterial diversity and tailored functional studies.</title>
        <authorList>
            <person name="Wylensek D."/>
            <person name="Hitch T.C.A."/>
            <person name="Clavel T."/>
        </authorList>
    </citation>
    <scope>NUCLEOTIDE SEQUENCE [LARGE SCALE GENOMIC DNA]</scope>
    <source>
        <strain evidence="1 2">SM-530-WT-4B</strain>
    </source>
</reference>